<name>A0AAW1P704_9CHLO</name>
<feature type="compositionally biased region" description="Pro residues" evidence="1">
    <location>
        <begin position="151"/>
        <end position="161"/>
    </location>
</feature>
<reference evidence="2 3" key="1">
    <citation type="journal article" date="2024" name="Nat. Commun.">
        <title>Phylogenomics reveals the evolutionary origins of lichenization in chlorophyte algae.</title>
        <authorList>
            <person name="Puginier C."/>
            <person name="Libourel C."/>
            <person name="Otte J."/>
            <person name="Skaloud P."/>
            <person name="Haon M."/>
            <person name="Grisel S."/>
            <person name="Petersen M."/>
            <person name="Berrin J.G."/>
            <person name="Delaux P.M."/>
            <person name="Dal Grande F."/>
            <person name="Keller J."/>
        </authorList>
    </citation>
    <scope>NUCLEOTIDE SEQUENCE [LARGE SCALE GENOMIC DNA]</scope>
    <source>
        <strain evidence="2 3">SAG 2043</strain>
    </source>
</reference>
<evidence type="ECO:0000313" key="3">
    <source>
        <dbReference type="Proteomes" id="UP001489004"/>
    </source>
</evidence>
<keyword evidence="3" id="KW-1185">Reference proteome</keyword>
<gene>
    <name evidence="2" type="ORF">WJX72_005881</name>
</gene>
<dbReference type="EMBL" id="JALJOR010000019">
    <property type="protein sequence ID" value="KAK9803930.1"/>
    <property type="molecule type" value="Genomic_DNA"/>
</dbReference>
<evidence type="ECO:0000313" key="2">
    <source>
        <dbReference type="EMBL" id="KAK9803930.1"/>
    </source>
</evidence>
<proteinExistence type="predicted"/>
<accession>A0AAW1P704</accession>
<comment type="caution">
    <text evidence="2">The sequence shown here is derived from an EMBL/GenBank/DDBJ whole genome shotgun (WGS) entry which is preliminary data.</text>
</comment>
<sequence length="161" mass="16640">MLDMQASTSVVLKGPLAPTTRAVKCGVTSALLLYPGPGGVMCVEDAGVKVDLQVSFDRRRSRLTTSKNLKVGIHLIPAELDRVLVPDKAWPTAASGQSVSLGFWLEARGIEYSAPESLAPGRPDQKSPLAPPGTGHRPPGAPVTGAGADTCPPPDPAGPQT</sequence>
<organism evidence="2 3">
    <name type="scientific">[Myrmecia] bisecta</name>
    <dbReference type="NCBI Taxonomy" id="41462"/>
    <lineage>
        <taxon>Eukaryota</taxon>
        <taxon>Viridiplantae</taxon>
        <taxon>Chlorophyta</taxon>
        <taxon>core chlorophytes</taxon>
        <taxon>Trebouxiophyceae</taxon>
        <taxon>Trebouxiales</taxon>
        <taxon>Trebouxiaceae</taxon>
        <taxon>Myrmecia</taxon>
    </lineage>
</organism>
<dbReference type="Proteomes" id="UP001489004">
    <property type="component" value="Unassembled WGS sequence"/>
</dbReference>
<dbReference type="AlphaFoldDB" id="A0AAW1P704"/>
<evidence type="ECO:0000256" key="1">
    <source>
        <dbReference type="SAM" id="MobiDB-lite"/>
    </source>
</evidence>
<feature type="region of interest" description="Disordered" evidence="1">
    <location>
        <begin position="114"/>
        <end position="161"/>
    </location>
</feature>
<protein>
    <submittedName>
        <fullName evidence="2">Uncharacterized protein</fullName>
    </submittedName>
</protein>